<feature type="signal peptide" evidence="2">
    <location>
        <begin position="1"/>
        <end position="27"/>
    </location>
</feature>
<dbReference type="PANTHER" id="PTHR33562">
    <property type="entry name" value="ATILLA, ISOFORM B-RELATED-RELATED"/>
    <property type="match status" value="1"/>
</dbReference>
<evidence type="ECO:0000256" key="2">
    <source>
        <dbReference type="SAM" id="SignalP"/>
    </source>
</evidence>
<feature type="chain" id="PRO_5036811134" evidence="2">
    <location>
        <begin position="28"/>
        <end position="133"/>
    </location>
</feature>
<dbReference type="InterPro" id="IPR045860">
    <property type="entry name" value="Snake_toxin-like_sf"/>
</dbReference>
<evidence type="ECO:0000313" key="4">
    <source>
        <dbReference type="WBParaSite" id="PSAMB.scaffold6288size9808.g28227.t1"/>
    </source>
</evidence>
<dbReference type="WBParaSite" id="PSAMB.scaffold6288size9808.g28227.t1">
    <property type="protein sequence ID" value="PSAMB.scaffold6288size9808.g28227.t1"/>
    <property type="gene ID" value="PSAMB.scaffold6288size9808.g28227"/>
</dbReference>
<accession>A0A914X1Q0</accession>
<sequence length="133" mass="14146">MAFHTGHFLPAVTVGVIFSLLAYSADAVTCFDCSSGKEMCNTGQCEGEYCTKFKTVSNQHGGTIWARGCATSTVQSPITAGCQKTKDPNWSQDACYCKGTDYCNASPPTKKTATEYIILLSAAVLAVFMSQSA</sequence>
<evidence type="ECO:0000313" key="3">
    <source>
        <dbReference type="Proteomes" id="UP000887566"/>
    </source>
</evidence>
<name>A0A914X1Q0_9BILA</name>
<evidence type="ECO:0000256" key="1">
    <source>
        <dbReference type="ARBA" id="ARBA00022729"/>
    </source>
</evidence>
<proteinExistence type="predicted"/>
<dbReference type="Proteomes" id="UP000887566">
    <property type="component" value="Unplaced"/>
</dbReference>
<reference evidence="4" key="1">
    <citation type="submission" date="2022-11" db="UniProtKB">
        <authorList>
            <consortium name="WormBaseParasite"/>
        </authorList>
    </citation>
    <scope>IDENTIFICATION</scope>
</reference>
<dbReference type="AlphaFoldDB" id="A0A914X1Q0"/>
<protein>
    <submittedName>
        <fullName evidence="4">Uncharacterized protein</fullName>
    </submittedName>
</protein>
<dbReference type="SUPFAM" id="SSF57302">
    <property type="entry name" value="Snake toxin-like"/>
    <property type="match status" value="1"/>
</dbReference>
<organism evidence="3 4">
    <name type="scientific">Plectus sambesii</name>
    <dbReference type="NCBI Taxonomy" id="2011161"/>
    <lineage>
        <taxon>Eukaryota</taxon>
        <taxon>Metazoa</taxon>
        <taxon>Ecdysozoa</taxon>
        <taxon>Nematoda</taxon>
        <taxon>Chromadorea</taxon>
        <taxon>Plectida</taxon>
        <taxon>Plectina</taxon>
        <taxon>Plectoidea</taxon>
        <taxon>Plectidae</taxon>
        <taxon>Plectus</taxon>
    </lineage>
</organism>
<dbReference type="InterPro" id="IPR050975">
    <property type="entry name" value="Sleep_regulator"/>
</dbReference>
<keyword evidence="3" id="KW-1185">Reference proteome</keyword>
<dbReference type="PANTHER" id="PTHR33562:SF28">
    <property type="entry name" value="PROTEIN QUIVER"/>
    <property type="match status" value="1"/>
</dbReference>
<keyword evidence="1 2" id="KW-0732">Signal</keyword>